<evidence type="ECO:0000313" key="2">
    <source>
        <dbReference type="EMBL" id="KAH7035383.1"/>
    </source>
</evidence>
<comment type="caution">
    <text evidence="2">The sequence shown here is derived from an EMBL/GenBank/DDBJ whole genome shotgun (WGS) entry which is preliminary data.</text>
</comment>
<evidence type="ECO:0008006" key="4">
    <source>
        <dbReference type="Google" id="ProtNLM"/>
    </source>
</evidence>
<keyword evidence="3" id="KW-1185">Reference proteome</keyword>
<dbReference type="RefSeq" id="XP_046015476.1">
    <property type="nucleotide sequence ID" value="XM_046160894.1"/>
</dbReference>
<feature type="compositionally biased region" description="Acidic residues" evidence="1">
    <location>
        <begin position="403"/>
        <end position="439"/>
    </location>
</feature>
<evidence type="ECO:0000313" key="3">
    <source>
        <dbReference type="Proteomes" id="UP000756346"/>
    </source>
</evidence>
<dbReference type="EMBL" id="JAGTJQ010000003">
    <property type="protein sequence ID" value="KAH7035383.1"/>
    <property type="molecule type" value="Genomic_DNA"/>
</dbReference>
<sequence>MATKAPDDLMEDPALYIFTSLTAGSAHIVTATSRLETILRANRVPFKALDIAVDPRARQLWGRRAGKDPSGRQRKLPALFQEGFLVGDLVEIEEWNEYGELKEHVKIYHDEFTIPTKEQAAAMVPRMTKKPVAQPVASQVPAGAAGATKTENQKPTDAPKTPAANDPMRGLAEQAAQKAKQLKSDSLQAKAQPKKDAAAAATTAAKADDKAAAAKPAEKTGAATKTAAKKDEAAKADPAVAAATKGVSNLTISADKKEPGATKPTESAAAGLQSPTSGAWKSGGGPTGSADKGLQSPTTGKWAAGTTSLAGAAAAAAAAAAGTKDKKAAESSDDDSDEDESDSDDSDDSDEDEDDSDEEASKKQKAEEVKKAEPSKATEVKKDEAKKPEVKKDTVQPAAKKDDEEDESDDDDSEEESDDDDEDEDEDDDSDDEEEEEEDDKTKQAAGAAKKTDATAKSATAAPAAKS</sequence>
<dbReference type="GeneID" id="70190440"/>
<protein>
    <recommendedName>
        <fullName evidence="4">Thioredoxin-like protein</fullName>
    </recommendedName>
</protein>
<feature type="compositionally biased region" description="Low complexity" evidence="1">
    <location>
        <begin position="236"/>
        <end position="247"/>
    </location>
</feature>
<dbReference type="Proteomes" id="UP000756346">
    <property type="component" value="Unassembled WGS sequence"/>
</dbReference>
<feature type="compositionally biased region" description="Basic and acidic residues" evidence="1">
    <location>
        <begin position="359"/>
        <end position="402"/>
    </location>
</feature>
<dbReference type="Gene3D" id="3.40.30.10">
    <property type="entry name" value="Glutaredoxin"/>
    <property type="match status" value="1"/>
</dbReference>
<accession>A0A9P9BQY5</accession>
<feature type="compositionally biased region" description="Low complexity" evidence="1">
    <location>
        <begin position="444"/>
        <end position="467"/>
    </location>
</feature>
<dbReference type="Pfam" id="PF04908">
    <property type="entry name" value="SH3BGR"/>
    <property type="match status" value="1"/>
</dbReference>
<feature type="compositionally biased region" description="Low complexity" evidence="1">
    <location>
        <begin position="303"/>
        <end position="322"/>
    </location>
</feature>
<feature type="region of interest" description="Disordered" evidence="1">
    <location>
        <begin position="132"/>
        <end position="467"/>
    </location>
</feature>
<dbReference type="SUPFAM" id="SSF52833">
    <property type="entry name" value="Thioredoxin-like"/>
    <property type="match status" value="1"/>
</dbReference>
<dbReference type="OrthoDB" id="9932926at2759"/>
<name>A0A9P9BQY5_9PEZI</name>
<feature type="compositionally biased region" description="Acidic residues" evidence="1">
    <location>
        <begin position="331"/>
        <end position="358"/>
    </location>
</feature>
<dbReference type="PROSITE" id="PS51354">
    <property type="entry name" value="GLUTAREDOXIN_2"/>
    <property type="match status" value="1"/>
</dbReference>
<proteinExistence type="predicted"/>
<dbReference type="InterPro" id="IPR036249">
    <property type="entry name" value="Thioredoxin-like_sf"/>
</dbReference>
<gene>
    <name evidence="2" type="ORF">B0I36DRAFT_382107</name>
</gene>
<evidence type="ECO:0000256" key="1">
    <source>
        <dbReference type="SAM" id="MobiDB-lite"/>
    </source>
</evidence>
<dbReference type="InterPro" id="IPR006993">
    <property type="entry name" value="Glut_rich_SH3-bd"/>
</dbReference>
<dbReference type="AlphaFoldDB" id="A0A9P9BQY5"/>
<reference evidence="2" key="1">
    <citation type="journal article" date="2021" name="Nat. Commun.">
        <title>Genetic determinants of endophytism in the Arabidopsis root mycobiome.</title>
        <authorList>
            <person name="Mesny F."/>
            <person name="Miyauchi S."/>
            <person name="Thiergart T."/>
            <person name="Pickel B."/>
            <person name="Atanasova L."/>
            <person name="Karlsson M."/>
            <person name="Huettel B."/>
            <person name="Barry K.W."/>
            <person name="Haridas S."/>
            <person name="Chen C."/>
            <person name="Bauer D."/>
            <person name="Andreopoulos W."/>
            <person name="Pangilinan J."/>
            <person name="LaButti K."/>
            <person name="Riley R."/>
            <person name="Lipzen A."/>
            <person name="Clum A."/>
            <person name="Drula E."/>
            <person name="Henrissat B."/>
            <person name="Kohler A."/>
            <person name="Grigoriev I.V."/>
            <person name="Martin F.M."/>
            <person name="Hacquard S."/>
        </authorList>
    </citation>
    <scope>NUCLEOTIDE SEQUENCE</scope>
    <source>
        <strain evidence="2">MPI-CAGE-CH-0230</strain>
    </source>
</reference>
<feature type="compositionally biased region" description="Basic and acidic residues" evidence="1">
    <location>
        <begin position="206"/>
        <end position="218"/>
    </location>
</feature>
<organism evidence="2 3">
    <name type="scientific">Microdochium trichocladiopsis</name>
    <dbReference type="NCBI Taxonomy" id="1682393"/>
    <lineage>
        <taxon>Eukaryota</taxon>
        <taxon>Fungi</taxon>
        <taxon>Dikarya</taxon>
        <taxon>Ascomycota</taxon>
        <taxon>Pezizomycotina</taxon>
        <taxon>Sordariomycetes</taxon>
        <taxon>Xylariomycetidae</taxon>
        <taxon>Xylariales</taxon>
        <taxon>Microdochiaceae</taxon>
        <taxon>Microdochium</taxon>
    </lineage>
</organism>